<dbReference type="GeneID" id="19488316"/>
<dbReference type="RefSeq" id="YP_009031135.1">
    <property type="nucleotide sequence ID" value="NC_024135.1"/>
</dbReference>
<protein>
    <submittedName>
        <fullName evidence="1">Major capsid protein</fullName>
    </submittedName>
</protein>
<proteinExistence type="predicted"/>
<dbReference type="InterPro" id="IPR035198">
    <property type="entry name" value="SU10_MCP"/>
</dbReference>
<sequence length="327" mass="34798">MATVNGLGTTFNLPNFTGELFNVAPSETPFLSAIGGLGQGKRTDSVEFQWQIEGLEETSVNNSKIEGAPAPDASEVSRSAVSNVVEIHQESVEVSYTKQAATGQLSGINIGGADNPVTDELTHQIMLKLAKVGVDIEKSFLLGEYAKPTDLSAPRKTRGVLSAVTTNLFTDTAKRALTEDLVSSALQAMYDNGAKLPQDTTVFMVSGAQKRMLTKVYGQAPTLNQPTMSRNIGGVAVDTLVTDFGTFGVMLNRWMPADAIGIVDLSVCVPVFLEIPDKGVLFAEPLAKTGSSEKYQLYGEVGLEYGPETYHGLVNQLMTPAEVAAAD</sequence>
<dbReference type="KEGG" id="vg:19488316"/>
<evidence type="ECO:0000313" key="1">
    <source>
        <dbReference type="EMBL" id="AHY26924.1"/>
    </source>
</evidence>
<gene>
    <name evidence="1" type="primary">8</name>
    <name evidence="1" type="ORF">PBI_BERNAL13_8</name>
</gene>
<accession>A0A023W6H6</accession>
<evidence type="ECO:0000313" key="2">
    <source>
        <dbReference type="Proteomes" id="UP000024441"/>
    </source>
</evidence>
<name>A0A023W6H6_9CAUD</name>
<dbReference type="Pfam" id="PF17236">
    <property type="entry name" value="SU10_MCP"/>
    <property type="match status" value="1"/>
</dbReference>
<keyword evidence="2" id="KW-1185">Reference proteome</keyword>
<dbReference type="EMBL" id="KJ510413">
    <property type="protein sequence ID" value="AHY26924.1"/>
    <property type="molecule type" value="Genomic_DNA"/>
</dbReference>
<dbReference type="Proteomes" id="UP000024441">
    <property type="component" value="Segment"/>
</dbReference>
<organism evidence="1 2">
    <name type="scientific">Mycobacterium phage Bernal13</name>
    <dbReference type="NCBI Taxonomy" id="1486424"/>
    <lineage>
        <taxon>Viruses</taxon>
        <taxon>Duplodnaviria</taxon>
        <taxon>Heunggongvirae</taxon>
        <taxon>Uroviricota</taxon>
        <taxon>Caudoviricetes</taxon>
        <taxon>Bernalvirus</taxon>
        <taxon>Bernalvirus bernal13</taxon>
    </lineage>
</organism>
<dbReference type="OrthoDB" id="4175at10239"/>
<reference evidence="1 2" key="1">
    <citation type="submission" date="2014-02" db="EMBL/GenBank/DDBJ databases">
        <authorList>
            <person name="Bateh S."/>
            <person name="Bernal D."/>
            <person name="Debose F."/>
            <person name="Kujala R."/>
            <person name="Lamas N."/>
            <person name="Menkis M."/>
            <person name="Romero R."/>
            <person name="Schrull J."/>
            <person name="Sharma S."/>
            <person name="Sidronio T."/>
            <person name="Solanki D."/>
            <person name="Swartout D."/>
            <person name="Venero M."/>
            <person name="Vijayan A."/>
            <person name="Wang J.-S."/>
            <person name="Yakovenko A."/>
            <person name="Sabo J.L."/>
            <person name="Braun E.L."/>
            <person name="Barbazuk W.B."/>
            <person name="Buck G.A."/>
            <person name="Campbell R."/>
            <person name="Carvalho M.R."/>
            <person name="Duckworth R.A."/>
            <person name="Dunn T."/>
            <person name="Halpern C."/>
            <person name="Johnson A."/>
            <person name="Kiflezghi M.G."/>
            <person name="Lee V."/>
            <person name="Loviza R.A."/>
            <person name="Serrano M.G."/>
            <person name="Shah Z.V."/>
            <person name="Sharma K."/>
            <person name="Voegtly L.J."/>
            <person name="Walstead R."/>
            <person name="Wang Y.P."/>
            <person name="Bradley K.W."/>
            <person name="Clarke D.Q."/>
            <person name="Barker L.P."/>
            <person name="Bailey C."/>
            <person name="Asai D.J."/>
            <person name="Bowman C.A."/>
            <person name="Russell D.A."/>
            <person name="Pope W.H."/>
            <person name="Jacobs-Sera D."/>
            <person name="Hendrix R.W."/>
            <person name="Hatfull G.F."/>
        </authorList>
    </citation>
    <scope>NUCLEOTIDE SEQUENCE [LARGE SCALE GENOMIC DNA]</scope>
</reference>